<dbReference type="HAMAP" id="MF_00984">
    <property type="entry name" value="SSB"/>
    <property type="match status" value="1"/>
</dbReference>
<comment type="caution">
    <text evidence="2">Lacks conserved residue(s) required for the propagation of feature annotation.</text>
</comment>
<dbReference type="PROSITE" id="PS50935">
    <property type="entry name" value="SSB"/>
    <property type="match status" value="1"/>
</dbReference>
<dbReference type="Pfam" id="PF00436">
    <property type="entry name" value="SSB"/>
    <property type="match status" value="1"/>
</dbReference>
<evidence type="ECO:0000256" key="2">
    <source>
        <dbReference type="HAMAP-Rule" id="MF_00984"/>
    </source>
</evidence>
<comment type="caution">
    <text evidence="5">The sequence shown here is derived from an EMBL/GenBank/DDBJ whole genome shotgun (WGS) entry which is preliminary data.</text>
</comment>
<comment type="subunit">
    <text evidence="2">Homotetramer.</text>
</comment>
<feature type="region of interest" description="Disordered" evidence="4">
    <location>
        <begin position="113"/>
        <end position="146"/>
    </location>
</feature>
<sequence length="164" mass="18526">MSKDVNKVIFLGNVGQDPEIKVLPSGTRVANFSLATTERFRDEMGEYHDRTEWHYLVALNKRADVIRDYVQKGSKIFIEGKQQTRSWTDKSSGEKRYRTEVLILDISLLSPFDSSRNGQNGNGHRGHSTSTQSNGNGEFNHSPVPQEAMANTYGEPAYDDEIPF</sequence>
<comment type="function">
    <text evidence="2">Plays an important role in DNA replication, recombination and repair. Binds to ssDNA and to an array of partner proteins to recruit them to their sites of action during DNA metabolism.</text>
</comment>
<dbReference type="NCBIfam" id="TIGR00621">
    <property type="entry name" value="ssb"/>
    <property type="match status" value="1"/>
</dbReference>
<dbReference type="InterPro" id="IPR000424">
    <property type="entry name" value="Primosome_PriB/ssb"/>
</dbReference>
<dbReference type="PIRSF" id="PIRSF002070">
    <property type="entry name" value="SSB"/>
    <property type="match status" value="1"/>
</dbReference>
<dbReference type="CDD" id="cd04496">
    <property type="entry name" value="SSB_OBF"/>
    <property type="match status" value="1"/>
</dbReference>
<dbReference type="EMBL" id="BMGT01000004">
    <property type="protein sequence ID" value="GGG87080.1"/>
    <property type="molecule type" value="Genomic_DNA"/>
</dbReference>
<dbReference type="GO" id="GO:0009295">
    <property type="term" value="C:nucleoid"/>
    <property type="evidence" value="ECO:0007669"/>
    <property type="project" value="TreeGrafter"/>
</dbReference>
<feature type="short sequence motif" description="Important for interaction with partner proteins" evidence="2">
    <location>
        <begin position="159"/>
        <end position="164"/>
    </location>
</feature>
<dbReference type="RefSeq" id="WP_188555425.1">
    <property type="nucleotide sequence ID" value="NZ_BMGT01000004.1"/>
</dbReference>
<gene>
    <name evidence="5" type="primary">ssb</name>
    <name evidence="5" type="ORF">GCM10011585_33870</name>
</gene>
<keyword evidence="2" id="KW-0233">DNA recombination</keyword>
<dbReference type="GO" id="GO:0003697">
    <property type="term" value="F:single-stranded DNA binding"/>
    <property type="evidence" value="ECO:0007669"/>
    <property type="project" value="UniProtKB-UniRule"/>
</dbReference>
<keyword evidence="6" id="KW-1185">Reference proteome</keyword>
<evidence type="ECO:0000256" key="1">
    <source>
        <dbReference type="ARBA" id="ARBA00023125"/>
    </source>
</evidence>
<name>A0A917HRV4_9BACT</name>
<dbReference type="GO" id="GO:0006310">
    <property type="term" value="P:DNA recombination"/>
    <property type="evidence" value="ECO:0007669"/>
    <property type="project" value="UniProtKB-UniRule"/>
</dbReference>
<organism evidence="5 6">
    <name type="scientific">Edaphobacter dinghuensis</name>
    <dbReference type="NCBI Taxonomy" id="1560005"/>
    <lineage>
        <taxon>Bacteria</taxon>
        <taxon>Pseudomonadati</taxon>
        <taxon>Acidobacteriota</taxon>
        <taxon>Terriglobia</taxon>
        <taxon>Terriglobales</taxon>
        <taxon>Acidobacteriaceae</taxon>
        <taxon>Edaphobacter</taxon>
    </lineage>
</organism>
<dbReference type="InterPro" id="IPR012340">
    <property type="entry name" value="NA-bd_OB-fold"/>
</dbReference>
<dbReference type="PANTHER" id="PTHR10302">
    <property type="entry name" value="SINGLE-STRANDED DNA-BINDING PROTEIN"/>
    <property type="match status" value="1"/>
</dbReference>
<feature type="compositionally biased region" description="Polar residues" evidence="4">
    <location>
        <begin position="129"/>
        <end position="139"/>
    </location>
</feature>
<reference evidence="5" key="1">
    <citation type="journal article" date="2014" name="Int. J. Syst. Evol. Microbiol.">
        <title>Complete genome sequence of Corynebacterium casei LMG S-19264T (=DSM 44701T), isolated from a smear-ripened cheese.</title>
        <authorList>
            <consortium name="US DOE Joint Genome Institute (JGI-PGF)"/>
            <person name="Walter F."/>
            <person name="Albersmeier A."/>
            <person name="Kalinowski J."/>
            <person name="Ruckert C."/>
        </authorList>
    </citation>
    <scope>NUCLEOTIDE SEQUENCE</scope>
    <source>
        <strain evidence="5">CGMCC 1.12997</strain>
    </source>
</reference>
<evidence type="ECO:0000256" key="3">
    <source>
        <dbReference type="PIRNR" id="PIRNR002070"/>
    </source>
</evidence>
<proteinExistence type="inferred from homology"/>
<dbReference type="PANTHER" id="PTHR10302:SF0">
    <property type="entry name" value="SINGLE-STRANDED DNA-BINDING PROTEIN, MITOCHONDRIAL"/>
    <property type="match status" value="1"/>
</dbReference>
<dbReference type="AlphaFoldDB" id="A0A917HRV4"/>
<evidence type="ECO:0000256" key="4">
    <source>
        <dbReference type="SAM" id="MobiDB-lite"/>
    </source>
</evidence>
<dbReference type="InterPro" id="IPR011344">
    <property type="entry name" value="ssDNA-bd"/>
</dbReference>
<accession>A0A917HRV4</accession>
<evidence type="ECO:0000313" key="5">
    <source>
        <dbReference type="EMBL" id="GGG87080.1"/>
    </source>
</evidence>
<dbReference type="Proteomes" id="UP000647241">
    <property type="component" value="Unassembled WGS sequence"/>
</dbReference>
<evidence type="ECO:0000313" key="6">
    <source>
        <dbReference type="Proteomes" id="UP000647241"/>
    </source>
</evidence>
<keyword evidence="1 2" id="KW-0238">DNA-binding</keyword>
<keyword evidence="2" id="KW-0235">DNA replication</keyword>
<protein>
    <recommendedName>
        <fullName evidence="2 3">Single-stranded DNA-binding protein</fullName>
        <shortName evidence="2">SSB</shortName>
    </recommendedName>
</protein>
<dbReference type="SUPFAM" id="SSF50249">
    <property type="entry name" value="Nucleic acid-binding proteins"/>
    <property type="match status" value="1"/>
</dbReference>
<keyword evidence="2" id="KW-0234">DNA repair</keyword>
<keyword evidence="2" id="KW-0227">DNA damage</keyword>
<dbReference type="GO" id="GO:0006281">
    <property type="term" value="P:DNA repair"/>
    <property type="evidence" value="ECO:0007669"/>
    <property type="project" value="UniProtKB-UniRule"/>
</dbReference>
<dbReference type="Gene3D" id="2.40.50.140">
    <property type="entry name" value="Nucleic acid-binding proteins"/>
    <property type="match status" value="1"/>
</dbReference>
<reference evidence="5" key="2">
    <citation type="submission" date="2020-09" db="EMBL/GenBank/DDBJ databases">
        <authorList>
            <person name="Sun Q."/>
            <person name="Zhou Y."/>
        </authorList>
    </citation>
    <scope>NUCLEOTIDE SEQUENCE</scope>
    <source>
        <strain evidence="5">CGMCC 1.12997</strain>
    </source>
</reference>
<dbReference type="GO" id="GO:0006260">
    <property type="term" value="P:DNA replication"/>
    <property type="evidence" value="ECO:0007669"/>
    <property type="project" value="UniProtKB-UniRule"/>
</dbReference>